<feature type="binding site" evidence="15">
    <location>
        <position position="720"/>
    </location>
    <ligand>
        <name>ATP</name>
        <dbReference type="ChEBI" id="CHEBI:30616"/>
    </ligand>
</feature>
<feature type="binding site" evidence="15">
    <location>
        <position position="802"/>
    </location>
    <ligand>
        <name>ATP</name>
        <dbReference type="ChEBI" id="CHEBI:30616"/>
    </ligand>
</feature>
<keyword evidence="11 17" id="KW-0472">Membrane</keyword>
<evidence type="ECO:0000259" key="19">
    <source>
        <dbReference type="Pfam" id="PF16209"/>
    </source>
</evidence>
<dbReference type="InterPro" id="IPR036412">
    <property type="entry name" value="HAD-like_sf"/>
</dbReference>
<comment type="cofactor">
    <cofactor evidence="16">
        <name>Mg(2+)</name>
        <dbReference type="ChEBI" id="CHEBI:18420"/>
    </cofactor>
</comment>
<dbReference type="EC" id="7.6.2.1" evidence="17"/>
<evidence type="ECO:0000256" key="8">
    <source>
        <dbReference type="ARBA" id="ARBA00022842"/>
    </source>
</evidence>
<dbReference type="SUPFAM" id="SSF81660">
    <property type="entry name" value="Metal cation-transporting ATPase, ATP-binding domain N"/>
    <property type="match status" value="1"/>
</dbReference>
<dbReference type="SUPFAM" id="SSF81653">
    <property type="entry name" value="Calcium ATPase, transduction domain A"/>
    <property type="match status" value="1"/>
</dbReference>
<dbReference type="Pfam" id="PF16209">
    <property type="entry name" value="PhoLip_ATPase_N"/>
    <property type="match status" value="1"/>
</dbReference>
<dbReference type="InterPro" id="IPR001757">
    <property type="entry name" value="P_typ_ATPase"/>
</dbReference>
<dbReference type="GO" id="GO:0016887">
    <property type="term" value="F:ATP hydrolysis activity"/>
    <property type="evidence" value="ECO:0007669"/>
    <property type="project" value="InterPro"/>
</dbReference>
<dbReference type="Pfam" id="PF13246">
    <property type="entry name" value="Cation_ATPase"/>
    <property type="match status" value="1"/>
</dbReference>
<evidence type="ECO:0000256" key="18">
    <source>
        <dbReference type="SAM" id="MobiDB-lite"/>
    </source>
</evidence>
<organism evidence="21 22">
    <name type="scientific">Thamnocephalis sphaerospora</name>
    <dbReference type="NCBI Taxonomy" id="78915"/>
    <lineage>
        <taxon>Eukaryota</taxon>
        <taxon>Fungi</taxon>
        <taxon>Fungi incertae sedis</taxon>
        <taxon>Zoopagomycota</taxon>
        <taxon>Zoopagomycotina</taxon>
        <taxon>Zoopagomycetes</taxon>
        <taxon>Zoopagales</taxon>
        <taxon>Sigmoideomycetaceae</taxon>
        <taxon>Thamnocephalis</taxon>
    </lineage>
</organism>
<evidence type="ECO:0000256" key="6">
    <source>
        <dbReference type="ARBA" id="ARBA00022741"/>
    </source>
</evidence>
<dbReference type="InterPro" id="IPR023298">
    <property type="entry name" value="ATPase_P-typ_TM_dom_sf"/>
</dbReference>
<dbReference type="SFLD" id="SFLDS00003">
    <property type="entry name" value="Haloacid_Dehalogenase"/>
    <property type="match status" value="1"/>
</dbReference>
<dbReference type="Proteomes" id="UP000271241">
    <property type="component" value="Unassembled WGS sequence"/>
</dbReference>
<keyword evidence="22" id="KW-1185">Reference proteome</keyword>
<feature type="binding site" evidence="16">
    <location>
        <position position="486"/>
    </location>
    <ligand>
        <name>Mg(2+)</name>
        <dbReference type="ChEBI" id="CHEBI:18420"/>
    </ligand>
</feature>
<dbReference type="InterPro" id="IPR032631">
    <property type="entry name" value="P-type_ATPase_N"/>
</dbReference>
<protein>
    <recommendedName>
        <fullName evidence="17">Phospholipid-transporting ATPase</fullName>
        <ecNumber evidence="17">7.6.2.1</ecNumber>
    </recommendedName>
</protein>
<dbReference type="PANTHER" id="PTHR24092:SF180">
    <property type="entry name" value="PHOSPHOLIPID-TRANSPORTING ATPASE DNF1-RELATED"/>
    <property type="match status" value="1"/>
</dbReference>
<dbReference type="STRING" id="78915.A0A4P9XW02"/>
<evidence type="ECO:0000256" key="11">
    <source>
        <dbReference type="ARBA" id="ARBA00023136"/>
    </source>
</evidence>
<dbReference type="InterPro" id="IPR006539">
    <property type="entry name" value="P-type_ATPase_IV"/>
</dbReference>
<dbReference type="GO" id="GO:0000287">
    <property type="term" value="F:magnesium ion binding"/>
    <property type="evidence" value="ECO:0007669"/>
    <property type="project" value="UniProtKB-UniRule"/>
</dbReference>
<evidence type="ECO:0000256" key="12">
    <source>
        <dbReference type="ARBA" id="ARBA00034036"/>
    </source>
</evidence>
<dbReference type="OrthoDB" id="377733at2759"/>
<dbReference type="InterPro" id="IPR018303">
    <property type="entry name" value="ATPase_P-typ_P_site"/>
</dbReference>
<dbReference type="GO" id="GO:0005886">
    <property type="term" value="C:plasma membrane"/>
    <property type="evidence" value="ECO:0007669"/>
    <property type="project" value="TreeGrafter"/>
</dbReference>
<dbReference type="InterPro" id="IPR023214">
    <property type="entry name" value="HAD_sf"/>
</dbReference>
<feature type="binding site" evidence="15">
    <location>
        <position position="661"/>
    </location>
    <ligand>
        <name>ATP</name>
        <dbReference type="ChEBI" id="CHEBI:30616"/>
    </ligand>
</feature>
<feature type="domain" description="P-type ATPase N-terminal" evidence="19">
    <location>
        <begin position="39"/>
        <end position="91"/>
    </location>
</feature>
<dbReference type="GO" id="GO:0045332">
    <property type="term" value="P:phospholipid translocation"/>
    <property type="evidence" value="ECO:0007669"/>
    <property type="project" value="TreeGrafter"/>
</dbReference>
<feature type="region of interest" description="Disordered" evidence="18">
    <location>
        <begin position="1219"/>
        <end position="1239"/>
    </location>
</feature>
<keyword evidence="7 15" id="KW-0067">ATP-binding</keyword>
<dbReference type="SFLD" id="SFLDF00027">
    <property type="entry name" value="p-type_atpase"/>
    <property type="match status" value="1"/>
</dbReference>
<feature type="binding site" evidence="15">
    <location>
        <position position="801"/>
    </location>
    <ligand>
        <name>ATP</name>
        <dbReference type="ChEBI" id="CHEBI:30616"/>
    </ligand>
</feature>
<reference evidence="22" key="1">
    <citation type="journal article" date="2018" name="Nat. Microbiol.">
        <title>Leveraging single-cell genomics to expand the fungal tree of life.</title>
        <authorList>
            <person name="Ahrendt S.R."/>
            <person name="Quandt C.A."/>
            <person name="Ciobanu D."/>
            <person name="Clum A."/>
            <person name="Salamov A."/>
            <person name="Andreopoulos B."/>
            <person name="Cheng J.F."/>
            <person name="Woyke T."/>
            <person name="Pelin A."/>
            <person name="Henrissat B."/>
            <person name="Reynolds N.K."/>
            <person name="Benny G.L."/>
            <person name="Smith M.E."/>
            <person name="James T.Y."/>
            <person name="Grigoriev I.V."/>
        </authorList>
    </citation>
    <scope>NUCLEOTIDE SEQUENCE [LARGE SCALE GENOMIC DNA]</scope>
    <source>
        <strain evidence="22">RSA 1356</strain>
    </source>
</reference>
<dbReference type="SFLD" id="SFLDG00002">
    <property type="entry name" value="C1.7:_P-type_atpase_like"/>
    <property type="match status" value="1"/>
</dbReference>
<evidence type="ECO:0000256" key="13">
    <source>
        <dbReference type="ARBA" id="ARBA00049128"/>
    </source>
</evidence>
<evidence type="ECO:0000313" key="22">
    <source>
        <dbReference type="Proteomes" id="UP000271241"/>
    </source>
</evidence>
<feature type="transmembrane region" description="Helical" evidence="17">
    <location>
        <begin position="1130"/>
        <end position="1147"/>
    </location>
</feature>
<dbReference type="Gene3D" id="2.70.150.10">
    <property type="entry name" value="Calcium-transporting ATPase, cytoplasmic transduction domain A"/>
    <property type="match status" value="1"/>
</dbReference>
<keyword evidence="6 15" id="KW-0547">Nucleotide-binding</keyword>
<feature type="compositionally biased region" description="Basic and acidic residues" evidence="18">
    <location>
        <begin position="516"/>
        <end position="525"/>
    </location>
</feature>
<evidence type="ECO:0000256" key="15">
    <source>
        <dbReference type="PIRSR" id="PIRSR606539-2"/>
    </source>
</evidence>
<feature type="binding site" evidence="16">
    <location>
        <position position="922"/>
    </location>
    <ligand>
        <name>Mg(2+)</name>
        <dbReference type="ChEBI" id="CHEBI:18420"/>
    </ligand>
</feature>
<keyword evidence="5 16" id="KW-0479">Metal-binding</keyword>
<dbReference type="InterPro" id="IPR023299">
    <property type="entry name" value="ATPase_P-typ_cyto_dom_N"/>
</dbReference>
<dbReference type="FunFam" id="3.40.50.1000:FF:000130">
    <property type="entry name" value="Phospholipid-transporting ATPase"/>
    <property type="match status" value="1"/>
</dbReference>
<feature type="binding site" evidence="15">
    <location>
        <position position="686"/>
    </location>
    <ligand>
        <name>ATP</name>
        <dbReference type="ChEBI" id="CHEBI:30616"/>
    </ligand>
</feature>
<feature type="domain" description="P-type ATPase C-terminal" evidence="20">
    <location>
        <begin position="948"/>
        <end position="1195"/>
    </location>
</feature>
<proteinExistence type="inferred from homology"/>
<evidence type="ECO:0000256" key="2">
    <source>
        <dbReference type="ARBA" id="ARBA00008109"/>
    </source>
</evidence>
<feature type="transmembrane region" description="Helical" evidence="17">
    <location>
        <begin position="1167"/>
        <end position="1185"/>
    </location>
</feature>
<dbReference type="InterPro" id="IPR044492">
    <property type="entry name" value="P_typ_ATPase_HD_dom"/>
</dbReference>
<feature type="binding site" evidence="15">
    <location>
        <position position="485"/>
    </location>
    <ligand>
        <name>ATP</name>
        <dbReference type="ChEBI" id="CHEBI:30616"/>
    </ligand>
</feature>
<dbReference type="SUPFAM" id="SSF81665">
    <property type="entry name" value="Calcium ATPase, transmembrane domain M"/>
    <property type="match status" value="1"/>
</dbReference>
<keyword evidence="9 17" id="KW-1278">Translocase</keyword>
<comment type="subcellular location">
    <subcellularLocation>
        <location evidence="1">Endomembrane system</location>
        <topology evidence="1">Multi-pass membrane protein</topology>
    </subcellularLocation>
    <subcellularLocation>
        <location evidence="17">Membrane</location>
        <topology evidence="17">Multi-pass membrane protein</topology>
    </subcellularLocation>
</comment>
<keyword evidence="4 17" id="KW-0812">Transmembrane</keyword>
<feature type="transmembrane region" description="Helical" evidence="17">
    <location>
        <begin position="70"/>
        <end position="87"/>
    </location>
</feature>
<dbReference type="InterPro" id="IPR032630">
    <property type="entry name" value="P_typ_ATPase_c"/>
</dbReference>
<comment type="catalytic activity">
    <reaction evidence="13">
        <text>a 1,2-diacyl-sn-glycero-3-phosphoethanolamine(out) + ATP + H2O = a 1,2-diacyl-sn-glycero-3-phosphoethanolamine(in) + ADP + phosphate + H(+)</text>
        <dbReference type="Rhea" id="RHEA:66132"/>
        <dbReference type="ChEBI" id="CHEBI:15377"/>
        <dbReference type="ChEBI" id="CHEBI:15378"/>
        <dbReference type="ChEBI" id="CHEBI:30616"/>
        <dbReference type="ChEBI" id="CHEBI:43474"/>
        <dbReference type="ChEBI" id="CHEBI:64612"/>
        <dbReference type="ChEBI" id="CHEBI:456216"/>
    </reaction>
    <physiologicalReaction direction="left-to-right" evidence="13">
        <dbReference type="Rhea" id="RHEA:66133"/>
    </physiologicalReaction>
</comment>
<dbReference type="NCBIfam" id="TIGR01494">
    <property type="entry name" value="ATPase_P-type"/>
    <property type="match status" value="1"/>
</dbReference>
<feature type="binding site" evidence="15">
    <location>
        <position position="484"/>
    </location>
    <ligand>
        <name>ATP</name>
        <dbReference type="ChEBI" id="CHEBI:30616"/>
    </ligand>
</feature>
<feature type="transmembrane region" description="Helical" evidence="17">
    <location>
        <begin position="1104"/>
        <end position="1123"/>
    </location>
</feature>
<dbReference type="SUPFAM" id="SSF56784">
    <property type="entry name" value="HAD-like"/>
    <property type="match status" value="1"/>
</dbReference>
<feature type="binding site" evidence="15">
    <location>
        <position position="925"/>
    </location>
    <ligand>
        <name>ATP</name>
        <dbReference type="ChEBI" id="CHEBI:30616"/>
    </ligand>
</feature>
<feature type="region of interest" description="Disordered" evidence="18">
    <location>
        <begin position="510"/>
        <end position="535"/>
    </location>
</feature>
<name>A0A4P9XW02_9FUNG</name>
<feature type="binding site" evidence="15">
    <location>
        <position position="800"/>
    </location>
    <ligand>
        <name>ATP</name>
        <dbReference type="ChEBI" id="CHEBI:30616"/>
    </ligand>
</feature>
<sequence>MSADVRSILRSRPVGRRRGEDGDTRCVYVNLPAPEGAAQQHGVVTNRIRTTKYTIFTFLPKNLFEQFRRAANVYFLLMAALQLVPYFQVSSVLLTLFPICFVLALTAAKDGFEDWKRHQQDRDFNNTPTSTLQRWRNVNFEREEAVPPGWRGWLVRLGRRVHWPWKLAGTGKRTESTNSSRRPTTTAAATATGVTVATAAANDDALEQTPNMQDDRPTVSLLHRANTYAPSQAAFQPAVWKDVRIGDIVLLRGDDPVPADLVVLSSSEPDGECYVETKNLDGETNLKTRRCVQETAHITDAVDCAQERLYVESEAPTSNLYLYRGTLHIAQRAHRLLSSNFKSIRLDQNNTLLRGSIVRNTEWVIALAIFTGDETKIMLNAGATPSKRSRIEKLMNRQVSRAGTWLTTLCPGTLVRLANRAALIVFQNIIPISLYISIEFVKTFHAFWIFSDLRMYDEENDQPCVPKTWNISDDLGQVEYVFSDKTGTLTRNIMEFRRCSIRGRAYGDLAPDEDTDAARGARMRAEDEEEDAEAAKQNERQIAMRRLQMKQHSVDQLSLNPSMQQLALGSPSFTFTTRTQAIREYYMALALCHTVIVERPDEDSGASESRIRYRAESPDEDALVSAARDVGFAFLGRRRNELIVDIFGRTHNFELLNLLPFDSTRKRMSVIVRRPAPWNDIVLYIKGADNVIFERLAPGQDTLIAQTNVQLEGYSRDGLRVMLLGCKRIAQDDYDDWLRGYQAASTSMVGRDALLNACAEEIEQGLTLIGATAIEDKLQDEVPDVIASLRRAGIKVWVLTGDKLETAINIGYSCNLLTHEMQLWTVRGGSEASETVEEFIRIAKRVMTSNVAEDPEHREQALVIDGQALKDVLDNPRSRRYLLSMSTRCRSVICCRVSPLQKAQVVHLVRKGRRAITLAIGDGANDVSMIQTANIGVAITGQEGLQAAMSSDYTIAQFRFLKPLLLIHGHWSYLRVSEMILNFFYKNVLYAMAVFFYQIYCGFSADIFCDYIYVQLYNLVFTLLPVLILGCCDQSINAPRALHYPQLYKLGINQERYNMTRFWLYIVESVAHGAIIFFVFYSIYSQNPPMHDGFTGSIQDFSSAVITVVVVIASLFVGFNTYAWNWMMHAAVWGTIVVTVLFLVVISEIESANLYGVASIIYSQANFWLAVVLSIVLSMLPRYTFMFVKQRFFPEDLDIVREIQKLHLDGIQPQQHYGADSAFEPRKDSNATGVTAGGSGVHLDMQEMPKLPARPQFLSNLRASGADSAAAGLDGLTDTPDRHVLSGATYLSSPSQSNLEGVVIYDGHTEARP</sequence>
<comment type="similarity">
    <text evidence="2 17">Belongs to the cation transport ATPase (P-type) (TC 3.A.3) family. Type IV subfamily.</text>
</comment>
<accession>A0A4P9XW02</accession>
<dbReference type="PROSITE" id="PS00154">
    <property type="entry name" value="ATPASE_E1_E2"/>
    <property type="match status" value="1"/>
</dbReference>
<dbReference type="GO" id="GO:0140326">
    <property type="term" value="F:ATPase-coupled intramembrane lipid transporter activity"/>
    <property type="evidence" value="ECO:0007669"/>
    <property type="project" value="UniProtKB-EC"/>
</dbReference>
<evidence type="ECO:0000256" key="5">
    <source>
        <dbReference type="ARBA" id="ARBA00022723"/>
    </source>
</evidence>
<dbReference type="Gene3D" id="3.40.1110.10">
    <property type="entry name" value="Calcium-transporting ATPase, cytoplasmic domain N"/>
    <property type="match status" value="1"/>
</dbReference>
<feature type="region of interest" description="Disordered" evidence="18">
    <location>
        <begin position="170"/>
        <end position="189"/>
    </location>
</feature>
<feature type="active site" description="4-aspartylphosphate intermediate" evidence="14">
    <location>
        <position position="484"/>
    </location>
</feature>
<dbReference type="Pfam" id="PF16212">
    <property type="entry name" value="PhoLip_ATPase_C"/>
    <property type="match status" value="1"/>
</dbReference>
<keyword evidence="10 17" id="KW-1133">Transmembrane helix</keyword>
<dbReference type="GO" id="GO:0012505">
    <property type="term" value="C:endomembrane system"/>
    <property type="evidence" value="ECO:0007669"/>
    <property type="project" value="UniProtKB-SubCell"/>
</dbReference>
<gene>
    <name evidence="21" type="ORF">THASP1DRAFT_12761</name>
</gene>
<evidence type="ECO:0000256" key="4">
    <source>
        <dbReference type="ARBA" id="ARBA00022692"/>
    </source>
</evidence>
<evidence type="ECO:0000256" key="7">
    <source>
        <dbReference type="ARBA" id="ARBA00022840"/>
    </source>
</evidence>
<dbReference type="CDD" id="cd02073">
    <property type="entry name" value="P-type_ATPase_APLT_Dnf-like"/>
    <property type="match status" value="1"/>
</dbReference>
<dbReference type="InterPro" id="IPR008250">
    <property type="entry name" value="ATPase_P-typ_transduc_dom_A_sf"/>
</dbReference>
<evidence type="ECO:0000256" key="9">
    <source>
        <dbReference type="ARBA" id="ARBA00022967"/>
    </source>
</evidence>
<keyword evidence="3" id="KW-0813">Transport</keyword>
<dbReference type="Gene3D" id="3.40.50.1000">
    <property type="entry name" value="HAD superfamily/HAD-like"/>
    <property type="match status" value="1"/>
</dbReference>
<evidence type="ECO:0000256" key="3">
    <source>
        <dbReference type="ARBA" id="ARBA00022448"/>
    </source>
</evidence>
<evidence type="ECO:0000256" key="1">
    <source>
        <dbReference type="ARBA" id="ARBA00004127"/>
    </source>
</evidence>
<evidence type="ECO:0000256" key="16">
    <source>
        <dbReference type="PIRSR" id="PIRSR606539-3"/>
    </source>
</evidence>
<evidence type="ECO:0000259" key="20">
    <source>
        <dbReference type="Pfam" id="PF16212"/>
    </source>
</evidence>
<feature type="binding site" evidence="15">
    <location>
        <position position="902"/>
    </location>
    <ligand>
        <name>ATP</name>
        <dbReference type="ChEBI" id="CHEBI:30616"/>
    </ligand>
</feature>
<feature type="binding site" evidence="15">
    <location>
        <position position="896"/>
    </location>
    <ligand>
        <name>ATP</name>
        <dbReference type="ChEBI" id="CHEBI:30616"/>
    </ligand>
</feature>
<feature type="transmembrane region" description="Helical" evidence="17">
    <location>
        <begin position="1012"/>
        <end position="1032"/>
    </location>
</feature>
<dbReference type="PANTHER" id="PTHR24092">
    <property type="entry name" value="PROBABLE PHOSPHOLIPID-TRANSPORTING ATPASE"/>
    <property type="match status" value="1"/>
</dbReference>
<dbReference type="GO" id="GO:0005524">
    <property type="term" value="F:ATP binding"/>
    <property type="evidence" value="ECO:0007669"/>
    <property type="project" value="UniProtKB-UniRule"/>
</dbReference>
<comment type="catalytic activity">
    <reaction evidence="12 17">
        <text>ATP + H2O + phospholipidSide 1 = ADP + phosphate + phospholipidSide 2.</text>
        <dbReference type="EC" id="7.6.2.1"/>
    </reaction>
</comment>
<keyword evidence="8 16" id="KW-0460">Magnesium</keyword>
<feature type="transmembrane region" description="Helical" evidence="17">
    <location>
        <begin position="1062"/>
        <end position="1084"/>
    </location>
</feature>
<dbReference type="NCBIfam" id="TIGR01652">
    <property type="entry name" value="ATPase-Plipid"/>
    <property type="match status" value="1"/>
</dbReference>
<feature type="binding site" evidence="15">
    <location>
        <position position="486"/>
    </location>
    <ligand>
        <name>ATP</name>
        <dbReference type="ChEBI" id="CHEBI:30616"/>
    </ligand>
</feature>
<evidence type="ECO:0000313" key="21">
    <source>
        <dbReference type="EMBL" id="RKP10485.1"/>
    </source>
</evidence>
<dbReference type="EMBL" id="KZ992450">
    <property type="protein sequence ID" value="RKP10485.1"/>
    <property type="molecule type" value="Genomic_DNA"/>
</dbReference>
<evidence type="ECO:0000256" key="17">
    <source>
        <dbReference type="RuleBase" id="RU362033"/>
    </source>
</evidence>
<feature type="binding site" evidence="15">
    <location>
        <position position="620"/>
    </location>
    <ligand>
        <name>ATP</name>
        <dbReference type="ChEBI" id="CHEBI:30616"/>
    </ligand>
</feature>
<feature type="binding site" evidence="16">
    <location>
        <position position="926"/>
    </location>
    <ligand>
        <name>Mg(2+)</name>
        <dbReference type="ChEBI" id="CHEBI:18420"/>
    </ligand>
</feature>
<feature type="binding site" evidence="15">
    <location>
        <position position="926"/>
    </location>
    <ligand>
        <name>ATP</name>
        <dbReference type="ChEBI" id="CHEBI:30616"/>
    </ligand>
</feature>
<feature type="binding site" evidence="16">
    <location>
        <position position="484"/>
    </location>
    <ligand>
        <name>Mg(2+)</name>
        <dbReference type="ChEBI" id="CHEBI:18420"/>
    </ligand>
</feature>
<dbReference type="PRINTS" id="PR00119">
    <property type="entry name" value="CATATPASE"/>
</dbReference>
<evidence type="ECO:0000256" key="10">
    <source>
        <dbReference type="ARBA" id="ARBA00022989"/>
    </source>
</evidence>
<evidence type="ECO:0000256" key="14">
    <source>
        <dbReference type="PIRSR" id="PIRSR606539-1"/>
    </source>
</evidence>